<feature type="coiled-coil region" evidence="1">
    <location>
        <begin position="90"/>
        <end position="124"/>
    </location>
</feature>
<comment type="caution">
    <text evidence="3">The sequence shown here is derived from an EMBL/GenBank/DDBJ whole genome shotgun (WGS) entry which is preliminary data.</text>
</comment>
<keyword evidence="1" id="KW-0175">Coiled coil</keyword>
<feature type="transmembrane region" description="Helical" evidence="2">
    <location>
        <begin position="60"/>
        <end position="78"/>
    </location>
</feature>
<gene>
    <name evidence="3" type="ORF">GN138_15290</name>
</gene>
<dbReference type="Proteomes" id="UP000478208">
    <property type="component" value="Unassembled WGS sequence"/>
</dbReference>
<evidence type="ECO:0000313" key="4">
    <source>
        <dbReference type="Proteomes" id="UP000478208"/>
    </source>
</evidence>
<name>A0A6L6UBT5_9FLAO</name>
<evidence type="ECO:0000256" key="1">
    <source>
        <dbReference type="SAM" id="Coils"/>
    </source>
</evidence>
<keyword evidence="2" id="KW-0812">Transmembrane</keyword>
<evidence type="ECO:0000256" key="2">
    <source>
        <dbReference type="SAM" id="Phobius"/>
    </source>
</evidence>
<dbReference type="RefSeq" id="WP_157364867.1">
    <property type="nucleotide sequence ID" value="NZ_WOWS01000008.1"/>
</dbReference>
<evidence type="ECO:0000313" key="3">
    <source>
        <dbReference type="EMBL" id="MUU79811.1"/>
    </source>
</evidence>
<keyword evidence="4" id="KW-1185">Reference proteome</keyword>
<dbReference type="EMBL" id="WOWS01000008">
    <property type="protein sequence ID" value="MUU79811.1"/>
    <property type="molecule type" value="Genomic_DNA"/>
</dbReference>
<reference evidence="3 4" key="1">
    <citation type="submission" date="2019-12" db="EMBL/GenBank/DDBJ databases">
        <authorList>
            <person name="Li J."/>
        </authorList>
    </citation>
    <scope>NUCLEOTIDE SEQUENCE [LARGE SCALE GENOMIC DNA]</scope>
    <source>
        <strain evidence="3 4">HL2-2</strain>
    </source>
</reference>
<dbReference type="AlphaFoldDB" id="A0A6L6UBT5"/>
<accession>A0A6L6UBT5</accession>
<proteinExistence type="predicted"/>
<organism evidence="3 4">
    <name type="scientific">Winogradskyella endarachnes</name>
    <dbReference type="NCBI Taxonomy" id="2681965"/>
    <lineage>
        <taxon>Bacteria</taxon>
        <taxon>Pseudomonadati</taxon>
        <taxon>Bacteroidota</taxon>
        <taxon>Flavobacteriia</taxon>
        <taxon>Flavobacteriales</taxon>
        <taxon>Flavobacteriaceae</taxon>
        <taxon>Winogradskyella</taxon>
    </lineage>
</organism>
<sequence length="130" mass="15229">MSRKIEFPKIDKRTQKVVDRMSKLSDMNEKEEYEALSTSNVAVINELRKDIERNNKKSKLINIAMLLIALSSISHAIYKDFKSGKNQKELDRIESRTLFLEQSIENYQKQLHDAENKINLLMIEKNDSLN</sequence>
<keyword evidence="2" id="KW-1133">Transmembrane helix</keyword>
<protein>
    <submittedName>
        <fullName evidence="3">Uncharacterized protein</fullName>
    </submittedName>
</protein>
<keyword evidence="2" id="KW-0472">Membrane</keyword>